<dbReference type="PANTHER" id="PTHR28259">
    <property type="entry name" value="FLUORIDE EXPORT PROTEIN 1-RELATED"/>
    <property type="match status" value="1"/>
</dbReference>
<comment type="subcellular location">
    <subcellularLocation>
        <location evidence="2">Cell membrane</location>
        <topology evidence="2">Multi-pass membrane protein</topology>
    </subcellularLocation>
</comment>
<dbReference type="EMBL" id="JALLPJ020000029">
    <property type="protein sequence ID" value="KAL3804775.1"/>
    <property type="molecule type" value="Genomic_DNA"/>
</dbReference>
<organism evidence="10 11">
    <name type="scientific">Cyclotella atomus</name>
    <dbReference type="NCBI Taxonomy" id="382360"/>
    <lineage>
        <taxon>Eukaryota</taxon>
        <taxon>Sar</taxon>
        <taxon>Stramenopiles</taxon>
        <taxon>Ochrophyta</taxon>
        <taxon>Bacillariophyta</taxon>
        <taxon>Coscinodiscophyceae</taxon>
        <taxon>Thalassiosirophycidae</taxon>
        <taxon>Stephanodiscales</taxon>
        <taxon>Stephanodiscaceae</taxon>
        <taxon>Cyclotella</taxon>
    </lineage>
</organism>
<dbReference type="AlphaFoldDB" id="A0ABD3QWP0"/>
<dbReference type="GO" id="GO:0005886">
    <property type="term" value="C:plasma membrane"/>
    <property type="evidence" value="ECO:0007669"/>
    <property type="project" value="UniProtKB-SubCell"/>
</dbReference>
<proteinExistence type="inferred from homology"/>
<dbReference type="Proteomes" id="UP001530400">
    <property type="component" value="Unassembled WGS sequence"/>
</dbReference>
<keyword evidence="5 9" id="KW-1133">Transmembrane helix</keyword>
<sequence length="424" mass="47356">MTNHKAARRRDDKTDCWVESGVTNSSPTSTRTNEHQINAIREHSVASDPPTDQVPIYHVHKWEWLNVLYLSFFSIYGITIRSFLGRIFGGDCDATTPIDDWLTPFSSRICVTASGKTAQHGGALFIDLPANMFGCFIMGFLTGHHKDWPTLPWLEHDHPLQYDEGLHLGLKTALCGTITTLSSWNGQMVLMMDGTGTVLGSQVVAALFGYVIGLQISISSFRAGRTLASWCHLKANPHIFDVDLTPPDNDRDKSLRSHHHLIARVIPSIVALVLFVLYVLGDVHWNILYYRKLWIACLVGPLGTLMRWKFGTLNGELESNNWQWFPIGTFASNVIASVTACLINAIFTDMNSHEDWSLAYDILAAARLGFAGSLSTVSSMVKEVVEISEKNPYHDKRAFIYSYGTLVTCCLLGLLVYSPMVRFI</sequence>
<accession>A0ABD3QWP0</accession>
<evidence type="ECO:0000313" key="10">
    <source>
        <dbReference type="EMBL" id="KAL3804775.1"/>
    </source>
</evidence>
<keyword evidence="3" id="KW-1003">Cell membrane</keyword>
<feature type="transmembrane region" description="Helical" evidence="9">
    <location>
        <begin position="322"/>
        <end position="346"/>
    </location>
</feature>
<evidence type="ECO:0000256" key="4">
    <source>
        <dbReference type="ARBA" id="ARBA00022692"/>
    </source>
</evidence>
<comment type="function">
    <text evidence="1">Fluoride channel required for the rapid expulsion of cytoplasmic fluoride.</text>
</comment>
<comment type="similarity">
    <text evidence="7">Belongs to the fluoride channel Fluc/FEX (TC 1.A.43) family.</text>
</comment>
<keyword evidence="11" id="KW-1185">Reference proteome</keyword>
<evidence type="ECO:0000256" key="8">
    <source>
        <dbReference type="ARBA" id="ARBA00035585"/>
    </source>
</evidence>
<evidence type="ECO:0000256" key="9">
    <source>
        <dbReference type="SAM" id="Phobius"/>
    </source>
</evidence>
<feature type="transmembrane region" description="Helical" evidence="9">
    <location>
        <begin position="398"/>
        <end position="417"/>
    </location>
</feature>
<dbReference type="InterPro" id="IPR003691">
    <property type="entry name" value="FluC"/>
</dbReference>
<gene>
    <name evidence="10" type="ORF">ACHAWO_013803</name>
</gene>
<evidence type="ECO:0000256" key="5">
    <source>
        <dbReference type="ARBA" id="ARBA00022989"/>
    </source>
</evidence>
<feature type="transmembrane region" description="Helical" evidence="9">
    <location>
        <begin position="293"/>
        <end position="310"/>
    </location>
</feature>
<dbReference type="GO" id="GO:1903425">
    <property type="term" value="F:fluoride transmembrane transporter activity"/>
    <property type="evidence" value="ECO:0007669"/>
    <property type="project" value="UniProtKB-ARBA"/>
</dbReference>
<comment type="caution">
    <text evidence="10">The sequence shown here is derived from an EMBL/GenBank/DDBJ whole genome shotgun (WGS) entry which is preliminary data.</text>
</comment>
<feature type="transmembrane region" description="Helical" evidence="9">
    <location>
        <begin position="198"/>
        <end position="218"/>
    </location>
</feature>
<dbReference type="Pfam" id="PF02537">
    <property type="entry name" value="CRCB"/>
    <property type="match status" value="2"/>
</dbReference>
<feature type="transmembrane region" description="Helical" evidence="9">
    <location>
        <begin position="261"/>
        <end position="281"/>
    </location>
</feature>
<protein>
    <submittedName>
        <fullName evidence="10">Uncharacterized protein</fullName>
    </submittedName>
</protein>
<evidence type="ECO:0000256" key="3">
    <source>
        <dbReference type="ARBA" id="ARBA00022475"/>
    </source>
</evidence>
<keyword evidence="6 9" id="KW-0472">Membrane</keyword>
<dbReference type="PANTHER" id="PTHR28259:SF1">
    <property type="entry name" value="FLUORIDE EXPORT PROTEIN 1-RELATED"/>
    <property type="match status" value="1"/>
</dbReference>
<evidence type="ECO:0000256" key="6">
    <source>
        <dbReference type="ARBA" id="ARBA00023136"/>
    </source>
</evidence>
<comment type="catalytic activity">
    <reaction evidence="8">
        <text>fluoride(in) = fluoride(out)</text>
        <dbReference type="Rhea" id="RHEA:76159"/>
        <dbReference type="ChEBI" id="CHEBI:17051"/>
    </reaction>
    <physiologicalReaction direction="left-to-right" evidence="8">
        <dbReference type="Rhea" id="RHEA:76160"/>
    </physiologicalReaction>
</comment>
<evidence type="ECO:0000256" key="1">
    <source>
        <dbReference type="ARBA" id="ARBA00002598"/>
    </source>
</evidence>
<name>A0ABD3QWP0_9STRA</name>
<evidence type="ECO:0000256" key="2">
    <source>
        <dbReference type="ARBA" id="ARBA00004651"/>
    </source>
</evidence>
<reference evidence="10 11" key="1">
    <citation type="submission" date="2024-10" db="EMBL/GenBank/DDBJ databases">
        <title>Updated reference genomes for cyclostephanoid diatoms.</title>
        <authorList>
            <person name="Roberts W.R."/>
            <person name="Alverson A.J."/>
        </authorList>
    </citation>
    <scope>NUCLEOTIDE SEQUENCE [LARGE SCALE GENOMIC DNA]</scope>
    <source>
        <strain evidence="10 11">AJA010-31</strain>
    </source>
</reference>
<evidence type="ECO:0000256" key="7">
    <source>
        <dbReference type="ARBA" id="ARBA00035120"/>
    </source>
</evidence>
<evidence type="ECO:0000313" key="11">
    <source>
        <dbReference type="Proteomes" id="UP001530400"/>
    </source>
</evidence>
<keyword evidence="4 9" id="KW-0812">Transmembrane</keyword>